<dbReference type="KEGG" id="cil:EG358_15400"/>
<evidence type="ECO:0000313" key="1">
    <source>
        <dbReference type="EMBL" id="SIQ56905.1"/>
    </source>
</evidence>
<evidence type="ECO:0008006" key="5">
    <source>
        <dbReference type="Google" id="ProtNLM"/>
    </source>
</evidence>
<dbReference type="EMBL" id="UFVS01000001">
    <property type="protein sequence ID" value="SUX41531.1"/>
    <property type="molecule type" value="Genomic_DNA"/>
</dbReference>
<proteinExistence type="predicted"/>
<dbReference type="Proteomes" id="UP000185725">
    <property type="component" value="Unassembled WGS sequence"/>
</dbReference>
<dbReference type="RefSeq" id="WP_076560673.1">
    <property type="nucleotide sequence ID" value="NZ_CP033929.1"/>
</dbReference>
<organism evidence="2 4">
    <name type="scientific">Chryseobacterium indoltheticum</name>
    <dbReference type="NCBI Taxonomy" id="254"/>
    <lineage>
        <taxon>Bacteria</taxon>
        <taxon>Pseudomonadati</taxon>
        <taxon>Bacteroidota</taxon>
        <taxon>Flavobacteriia</taxon>
        <taxon>Flavobacteriales</taxon>
        <taxon>Weeksellaceae</taxon>
        <taxon>Chryseobacterium group</taxon>
        <taxon>Chryseobacterium</taxon>
    </lineage>
</organism>
<dbReference type="PROSITE" id="PS51257">
    <property type="entry name" value="PROKAR_LIPOPROTEIN"/>
    <property type="match status" value="1"/>
</dbReference>
<name>A0A381F4P8_9FLAO</name>
<reference evidence="1 3" key="1">
    <citation type="submission" date="2017-01" db="EMBL/GenBank/DDBJ databases">
        <authorList>
            <person name="Varghese N."/>
            <person name="Submissions S."/>
        </authorList>
    </citation>
    <scope>NUCLEOTIDE SEQUENCE [LARGE SCALE GENOMIC DNA]</scope>
    <source>
        <strain evidence="1 3">ATCC 27950</strain>
    </source>
</reference>
<evidence type="ECO:0000313" key="3">
    <source>
        <dbReference type="Proteomes" id="UP000185725"/>
    </source>
</evidence>
<evidence type="ECO:0000313" key="2">
    <source>
        <dbReference type="EMBL" id="SUX41531.1"/>
    </source>
</evidence>
<accession>A0A381F4P8</accession>
<reference evidence="2 4" key="2">
    <citation type="submission" date="2018-06" db="EMBL/GenBank/DDBJ databases">
        <authorList>
            <consortium name="Pathogen Informatics"/>
            <person name="Doyle S."/>
        </authorList>
    </citation>
    <scope>NUCLEOTIDE SEQUENCE [LARGE SCALE GENOMIC DNA]</scope>
    <source>
        <strain evidence="2 4">NCTC13560</strain>
    </source>
</reference>
<dbReference type="EMBL" id="FTMF01000006">
    <property type="protein sequence ID" value="SIQ56905.1"/>
    <property type="molecule type" value="Genomic_DNA"/>
</dbReference>
<evidence type="ECO:0000313" key="4">
    <source>
        <dbReference type="Proteomes" id="UP000255231"/>
    </source>
</evidence>
<sequence>MRLGFFFALFALTISCNKKQEVYLSCEQQHKKAKNDFNNNKFIYFDYLQSNDFDRKLYSRLLQENNITLDTIVPEGFIPLSSTDLNNEHCYIQMMNNNLNAKFGHQFFDSLRLKATIKNN</sequence>
<dbReference type="GeneID" id="303675094"/>
<gene>
    <name evidence="2" type="ORF">NCTC13560_00329</name>
    <name evidence="1" type="ORF">SAMN05421682_106111</name>
</gene>
<keyword evidence="3" id="KW-1185">Reference proteome</keyword>
<dbReference type="Proteomes" id="UP000255231">
    <property type="component" value="Unassembled WGS sequence"/>
</dbReference>
<protein>
    <recommendedName>
        <fullName evidence="5">Lipoprotein</fullName>
    </recommendedName>
</protein>
<dbReference type="AlphaFoldDB" id="A0A381F4P8"/>